<dbReference type="OrthoDB" id="21094at2"/>
<dbReference type="PANTHER" id="PTHR33508:SF10">
    <property type="entry name" value="UPF0056 INNER MEMBRANE PROTEIN YHGN"/>
    <property type="match status" value="1"/>
</dbReference>
<dbReference type="PANTHER" id="PTHR33508">
    <property type="entry name" value="UPF0056 MEMBRANE PROTEIN YHCE"/>
    <property type="match status" value="1"/>
</dbReference>
<dbReference type="Proteomes" id="UP000184510">
    <property type="component" value="Unassembled WGS sequence"/>
</dbReference>
<evidence type="ECO:0000256" key="7">
    <source>
        <dbReference type="RuleBase" id="RU362048"/>
    </source>
</evidence>
<feature type="transmembrane region" description="Helical" evidence="7">
    <location>
        <begin position="69"/>
        <end position="90"/>
    </location>
</feature>
<dbReference type="Pfam" id="PF01914">
    <property type="entry name" value="MarC"/>
    <property type="match status" value="1"/>
</dbReference>
<name>A0A1M6LRC2_9BACT</name>
<keyword evidence="4 7" id="KW-0812">Transmembrane</keyword>
<reference evidence="8 9" key="1">
    <citation type="submission" date="2016-11" db="EMBL/GenBank/DDBJ databases">
        <authorList>
            <person name="Jaros S."/>
            <person name="Januszkiewicz K."/>
            <person name="Wedrychowicz H."/>
        </authorList>
    </citation>
    <scope>NUCLEOTIDE SEQUENCE [LARGE SCALE GENOMIC DNA]</scope>
    <source>
        <strain evidence="8 9">DSM 18772</strain>
    </source>
</reference>
<feature type="transmembrane region" description="Helical" evidence="7">
    <location>
        <begin position="6"/>
        <end position="27"/>
    </location>
</feature>
<evidence type="ECO:0000256" key="1">
    <source>
        <dbReference type="ARBA" id="ARBA00004651"/>
    </source>
</evidence>
<feature type="transmembrane region" description="Helical" evidence="7">
    <location>
        <begin position="173"/>
        <end position="193"/>
    </location>
</feature>
<proteinExistence type="inferred from homology"/>
<dbReference type="STRING" id="1123071.SAMN02745181_2479"/>
<evidence type="ECO:0000256" key="4">
    <source>
        <dbReference type="ARBA" id="ARBA00022692"/>
    </source>
</evidence>
<evidence type="ECO:0000256" key="2">
    <source>
        <dbReference type="ARBA" id="ARBA00009784"/>
    </source>
</evidence>
<evidence type="ECO:0000313" key="9">
    <source>
        <dbReference type="Proteomes" id="UP000184510"/>
    </source>
</evidence>
<evidence type="ECO:0000256" key="5">
    <source>
        <dbReference type="ARBA" id="ARBA00022989"/>
    </source>
</evidence>
<keyword evidence="3" id="KW-1003">Cell membrane</keyword>
<dbReference type="InParanoid" id="A0A1M6LRC2"/>
<dbReference type="NCBIfam" id="TIGR00427">
    <property type="entry name" value="NAAT family transporter"/>
    <property type="match status" value="1"/>
</dbReference>
<evidence type="ECO:0000256" key="3">
    <source>
        <dbReference type="ARBA" id="ARBA00022475"/>
    </source>
</evidence>
<dbReference type="RefSeq" id="WP_143184064.1">
    <property type="nucleotide sequence ID" value="NZ_FQYR01000004.1"/>
</dbReference>
<dbReference type="EMBL" id="FQYR01000004">
    <property type="protein sequence ID" value="SHJ73716.1"/>
    <property type="molecule type" value="Genomic_DNA"/>
</dbReference>
<comment type="subcellular location">
    <subcellularLocation>
        <location evidence="1 7">Cell membrane</location>
        <topology evidence="1 7">Multi-pass membrane protein</topology>
    </subcellularLocation>
</comment>
<feature type="transmembrane region" description="Helical" evidence="7">
    <location>
        <begin position="132"/>
        <end position="152"/>
    </location>
</feature>
<keyword evidence="6 7" id="KW-0472">Membrane</keyword>
<keyword evidence="9" id="KW-1185">Reference proteome</keyword>
<comment type="similarity">
    <text evidence="2 7">Belongs to the UPF0056 (MarC) family.</text>
</comment>
<evidence type="ECO:0000313" key="8">
    <source>
        <dbReference type="EMBL" id="SHJ73716.1"/>
    </source>
</evidence>
<feature type="transmembrane region" description="Helical" evidence="7">
    <location>
        <begin position="102"/>
        <end position="126"/>
    </location>
</feature>
<evidence type="ECO:0000256" key="6">
    <source>
        <dbReference type="ARBA" id="ARBA00023136"/>
    </source>
</evidence>
<gene>
    <name evidence="8" type="ORF">SAMN02745181_2479</name>
</gene>
<sequence>MDLLGLIVTLFIVIDPFGNIPIFTNVLQNVPEERRQKILVRELLIALAVMLIFLFIGKNVMDFLELKPATLRVSGGVVLFVIALGMIFPAKSMLGESDEDEPFIVPLAVPLMAGPSALALIMLFSVKYHDQLASLSVAVFSAWLISAVVLFFSTALMKQLGRKGMRAIERLMGMVLIMIAVQMLLEGIATFFMK</sequence>
<dbReference type="GO" id="GO:0005886">
    <property type="term" value="C:plasma membrane"/>
    <property type="evidence" value="ECO:0007669"/>
    <property type="project" value="UniProtKB-SubCell"/>
</dbReference>
<organism evidence="8 9">
    <name type="scientific">Rubritalea squalenifaciens DSM 18772</name>
    <dbReference type="NCBI Taxonomy" id="1123071"/>
    <lineage>
        <taxon>Bacteria</taxon>
        <taxon>Pseudomonadati</taxon>
        <taxon>Verrucomicrobiota</taxon>
        <taxon>Verrucomicrobiia</taxon>
        <taxon>Verrucomicrobiales</taxon>
        <taxon>Rubritaleaceae</taxon>
        <taxon>Rubritalea</taxon>
    </lineage>
</organism>
<feature type="transmembrane region" description="Helical" evidence="7">
    <location>
        <begin position="39"/>
        <end position="57"/>
    </location>
</feature>
<dbReference type="InterPro" id="IPR002771">
    <property type="entry name" value="Multi_antbiot-R_MarC"/>
</dbReference>
<protein>
    <recommendedName>
        <fullName evidence="7">UPF0056 membrane protein</fullName>
    </recommendedName>
</protein>
<keyword evidence="5 7" id="KW-1133">Transmembrane helix</keyword>
<dbReference type="FunCoup" id="A0A1M6LRC2">
    <property type="interactions" value="7"/>
</dbReference>
<accession>A0A1M6LRC2</accession>
<dbReference type="AlphaFoldDB" id="A0A1M6LRC2"/>